<organism evidence="12 13">
    <name type="scientific">Hymenobacter wooponensis</name>
    <dbReference type="NCBI Taxonomy" id="1525360"/>
    <lineage>
        <taxon>Bacteria</taxon>
        <taxon>Pseudomonadati</taxon>
        <taxon>Bacteroidota</taxon>
        <taxon>Cytophagia</taxon>
        <taxon>Cytophagales</taxon>
        <taxon>Hymenobacteraceae</taxon>
        <taxon>Hymenobacter</taxon>
    </lineage>
</organism>
<feature type="domain" description="Dystroglycan-type cadherin-like" evidence="11">
    <location>
        <begin position="1060"/>
        <end position="1159"/>
    </location>
</feature>
<comment type="caution">
    <text evidence="12">The sequence shown here is derived from an EMBL/GenBank/DDBJ whole genome shotgun (WGS) entry which is preliminary data.</text>
</comment>
<dbReference type="InterPro" id="IPR021720">
    <property type="entry name" value="Malectin_dom"/>
</dbReference>
<dbReference type="GO" id="GO:0016020">
    <property type="term" value="C:membrane"/>
    <property type="evidence" value="ECO:0007669"/>
    <property type="project" value="InterPro"/>
</dbReference>
<evidence type="ECO:0000256" key="3">
    <source>
        <dbReference type="ARBA" id="ARBA00022692"/>
    </source>
</evidence>
<keyword evidence="4" id="KW-0732">Signal</keyword>
<dbReference type="OrthoDB" id="9805017at2"/>
<protein>
    <recommendedName>
        <fullName evidence="11">Dystroglycan-type cadherin-like domain-containing protein</fullName>
    </recommendedName>
</protein>
<feature type="region of interest" description="Disordered" evidence="10">
    <location>
        <begin position="37"/>
        <end position="62"/>
    </location>
</feature>
<dbReference type="Gene3D" id="2.120.10.30">
    <property type="entry name" value="TolB, C-terminal domain"/>
    <property type="match status" value="1"/>
</dbReference>
<dbReference type="InterPro" id="IPR013783">
    <property type="entry name" value="Ig-like_fold"/>
</dbReference>
<gene>
    <name evidence="12" type="ORF">EU557_00010</name>
</gene>
<dbReference type="SMART" id="SM00736">
    <property type="entry name" value="CADG"/>
    <property type="match status" value="2"/>
</dbReference>
<evidence type="ECO:0000256" key="1">
    <source>
        <dbReference type="ARBA" id="ARBA00004115"/>
    </source>
</evidence>
<name>A0A4Z0MSV7_9BACT</name>
<dbReference type="InterPro" id="IPR015919">
    <property type="entry name" value="Cadherin-like_sf"/>
</dbReference>
<feature type="domain" description="Dystroglycan-type cadherin-like" evidence="11">
    <location>
        <begin position="1322"/>
        <end position="1421"/>
    </location>
</feature>
<evidence type="ECO:0000313" key="13">
    <source>
        <dbReference type="Proteomes" id="UP000298284"/>
    </source>
</evidence>
<proteinExistence type="inferred from homology"/>
<evidence type="ECO:0000256" key="7">
    <source>
        <dbReference type="ARBA" id="ARBA00023136"/>
    </source>
</evidence>
<dbReference type="Pfam" id="PF11721">
    <property type="entry name" value="Malectin"/>
    <property type="match status" value="3"/>
</dbReference>
<evidence type="ECO:0000256" key="9">
    <source>
        <dbReference type="ARBA" id="ARBA00023277"/>
    </source>
</evidence>
<dbReference type="InterPro" id="IPR011042">
    <property type="entry name" value="6-blade_b-propeller_TolB-like"/>
</dbReference>
<evidence type="ECO:0000256" key="2">
    <source>
        <dbReference type="ARBA" id="ARBA00009141"/>
    </source>
</evidence>
<keyword evidence="5" id="KW-0256">Endoplasmic reticulum</keyword>
<dbReference type="InterPro" id="IPR008979">
    <property type="entry name" value="Galactose-bd-like_sf"/>
</dbReference>
<feature type="region of interest" description="Disordered" evidence="10">
    <location>
        <begin position="604"/>
        <end position="630"/>
    </location>
</feature>
<keyword evidence="6" id="KW-1133">Transmembrane helix</keyword>
<comment type="similarity">
    <text evidence="2">Belongs to the malectin family.</text>
</comment>
<evidence type="ECO:0000313" key="12">
    <source>
        <dbReference type="EMBL" id="TGD82215.1"/>
    </source>
</evidence>
<dbReference type="SUPFAM" id="SSF49785">
    <property type="entry name" value="Galactose-binding domain-like"/>
    <property type="match status" value="3"/>
</dbReference>
<comment type="subcellular location">
    <subcellularLocation>
        <location evidence="1">Endoplasmic reticulum membrane</location>
        <topology evidence="1">Single-pass type I membrane protein</topology>
    </subcellularLocation>
</comment>
<dbReference type="InterPro" id="IPR006644">
    <property type="entry name" value="Cadg"/>
</dbReference>
<dbReference type="GO" id="GO:0005509">
    <property type="term" value="F:calcium ion binding"/>
    <property type="evidence" value="ECO:0007669"/>
    <property type="project" value="InterPro"/>
</dbReference>
<dbReference type="Gene3D" id="2.60.40.10">
    <property type="entry name" value="Immunoglobulins"/>
    <property type="match status" value="2"/>
</dbReference>
<keyword evidence="3" id="KW-0812">Transmembrane</keyword>
<dbReference type="GO" id="GO:0030246">
    <property type="term" value="F:carbohydrate binding"/>
    <property type="evidence" value="ECO:0007669"/>
    <property type="project" value="InterPro"/>
</dbReference>
<dbReference type="Proteomes" id="UP000298284">
    <property type="component" value="Unassembled WGS sequence"/>
</dbReference>
<evidence type="ECO:0000256" key="4">
    <source>
        <dbReference type="ARBA" id="ARBA00022729"/>
    </source>
</evidence>
<dbReference type="PANTHER" id="PTHR13460:SF0">
    <property type="entry name" value="MALECTIN"/>
    <property type="match status" value="1"/>
</dbReference>
<dbReference type="PANTHER" id="PTHR13460">
    <property type="match status" value="1"/>
</dbReference>
<keyword evidence="9" id="KW-0119">Carbohydrate metabolism</keyword>
<evidence type="ECO:0000259" key="11">
    <source>
        <dbReference type="SMART" id="SM00736"/>
    </source>
</evidence>
<keyword evidence="8" id="KW-0325">Glycoprotein</keyword>
<feature type="compositionally biased region" description="Polar residues" evidence="10">
    <location>
        <begin position="612"/>
        <end position="624"/>
    </location>
</feature>
<evidence type="ECO:0000256" key="10">
    <source>
        <dbReference type="SAM" id="MobiDB-lite"/>
    </source>
</evidence>
<feature type="region of interest" description="Disordered" evidence="10">
    <location>
        <begin position="288"/>
        <end position="314"/>
    </location>
</feature>
<dbReference type="Gene3D" id="2.60.120.430">
    <property type="entry name" value="Galactose-binding lectin"/>
    <property type="match status" value="3"/>
</dbReference>
<dbReference type="Pfam" id="PF05345">
    <property type="entry name" value="He_PIG"/>
    <property type="match status" value="2"/>
</dbReference>
<evidence type="ECO:0000256" key="8">
    <source>
        <dbReference type="ARBA" id="ARBA00023180"/>
    </source>
</evidence>
<accession>A0A4Z0MSV7</accession>
<reference evidence="12 13" key="1">
    <citation type="submission" date="2019-04" db="EMBL/GenBank/DDBJ databases">
        <authorList>
            <person name="Feng G."/>
            <person name="Zhang J."/>
            <person name="Zhu H."/>
        </authorList>
    </citation>
    <scope>NUCLEOTIDE SEQUENCE [LARGE SCALE GENOMIC DNA]</scope>
    <source>
        <strain evidence="12 13">JCM 19491</strain>
    </source>
</reference>
<dbReference type="EMBL" id="SRKZ01000001">
    <property type="protein sequence ID" value="TGD82215.1"/>
    <property type="molecule type" value="Genomic_DNA"/>
</dbReference>
<dbReference type="InterPro" id="IPR039155">
    <property type="entry name" value="MLEC"/>
</dbReference>
<sequence length="1686" mass="177094">MDLNFYLKARHWRSRFLLFIMLAFPFGVLSPHSIKAQSSGSKPGVGGNAQGEKPGNKKAKLPPENLGAVMLANAQYNFSFSKSGLKNVSLGNPTSLQFGPDGRLYVSQQNGIIKAFTIVRAGPGDYTVSATETIDLINTIPNHNDDGSLNTQVTTRQVTGILVVGTATSPILYVSSSDSRIGGPDGDFNLDTNSGIVSRLTRTGSTWSKMDLVRGLPRSEENHSVNGMQLDATKNTLYLAVGGFTNAGGPSTNFAYINEYALSAAILSINLTAIDALPTKGSGTTTYKYDLPTVNDPTRTNNPDGTDVNDPFGGNDGLNQAKIVAGGPVQVYSAGYRNPYDLVITKTPGKARRMYTIDNGANQGWGGYPDKEGSPDVTNKYLTNEPGSTVPSTNEGVVNNLDNLEYIGNLDTYIPGSHYGGHPNPIRANPAGAGLYVHNGTSGTWRSSKTGTTPLPQDWPPVPQAHPIEGDFQMPGVGDTSPLTFTNSTNGLAEYTASNFSNALKGTLLACSYDGSIYKITLTEDGTGVTNPKAAADKVNQDLPFASNFGSIPLDVTTQGDTDIFPGTVWAATYGSNTITVFEPQDFLVCTGLYNSADDDNDGYTNADEIDNGSQPCSAASVPTDTDKDLISDLNDPDDDNDGLADNVDHFGIDANNGLSTSMPVRYELLNNYPGTGFYGVGFTGLMVSGTNDYFDLYEDKNLIPGGTAGAFTVVNVSAGDALGALNNQENAFQFGVKAGVATGPFTIKSRLLGPFFNGQTPVNNQSQGIYIGNGDQDNYLKIALVANGGLGGIQLVYEKAGSVVLNTTYALPAGIPSSTLDLVLAVNPSTGTVQPKYSANGGSLVNLGSPITLSGALLTILQSNQALAVGLIATSRGATPFTATWDFIYVTADEALTAVYRLNAGADALMTSLGSFTADQYFTPTPGNSYASSATIAGTNDAALYQTERYGTAGSFSYALPVANGSYRVVLHFAELYWTAAGQRVFDVSLEGARVLDNYDIVKKVGAFTATTETFTTTVADGTLNLLFSGTAADGGVDQPKVSAIEVYSNTPSVNRPPVVATPIPDQVATINTAFSYAVPVSTFADADLDPLTYTATLSTGLALPSWLTFTASTRTFSGTPPAGSPASLTLRVSASDGKGGSALDDFLLTITAATLAPVYRINAGGDQLPTSLGTFAADYYYSAATSYVYTTTSPIAGTTDDALYQTERSSSTNQGSFTYALPVPNGTYRVVLHFAETWWTAANQRVFDVSLEGARVLDNYDIVKKVGAFTATTETFTTTVADGTLNLLFSGLAGDGGIDRPKVSAIEVFSTTAVGNRAPLVATSIPNQGATTGTAFTYTFPAATFWDADLDPLTYTATLSTGLALPSWLTFTASTRTFSGTPPAGSPASLTLRVSASDGKGGSAPDDFLLAIAGSNWTPLLRVNAGGSQLTTSMGSFAADQYYTAANSYVYTTTSPIAGTTDDALYQTERSSNVNQGSFTYSMPVANGTYRVVLHFAELYWSGTGKRIFDVSLEGTQVLDNYDIVKKVGAFTATTETFTTSVADGALTLYFSALANDGGIDRPKVSAIEVYSTAPASARTSSVATSMLHTDETVTKAEGATSVTVYPTPTRDGRLHLRLPATGPGFRSYQLYSALGQQLATGLLPAAAGDTVPLDLSSYLREPGVYMLRLIGPGANLPLKLVKE</sequence>
<keyword evidence="13" id="KW-1185">Reference proteome</keyword>
<keyword evidence="7" id="KW-0472">Membrane</keyword>
<dbReference type="SUPFAM" id="SSF49313">
    <property type="entry name" value="Cadherin-like"/>
    <property type="match status" value="2"/>
</dbReference>
<evidence type="ECO:0000256" key="5">
    <source>
        <dbReference type="ARBA" id="ARBA00022824"/>
    </source>
</evidence>
<feature type="compositionally biased region" description="Polar residues" evidence="10">
    <location>
        <begin position="295"/>
        <end position="304"/>
    </location>
</feature>
<evidence type="ECO:0000256" key="6">
    <source>
        <dbReference type="ARBA" id="ARBA00022989"/>
    </source>
</evidence>